<dbReference type="Gene3D" id="3.30.530.20">
    <property type="match status" value="1"/>
</dbReference>
<dbReference type="InterPro" id="IPR013538">
    <property type="entry name" value="ASHA1/2-like_C"/>
</dbReference>
<dbReference type="Pfam" id="PF08327">
    <property type="entry name" value="AHSA1"/>
    <property type="match status" value="1"/>
</dbReference>
<dbReference type="InterPro" id="IPR023393">
    <property type="entry name" value="START-like_dom_sf"/>
</dbReference>
<proteinExistence type="inferred from homology"/>
<reference evidence="3 4" key="1">
    <citation type="submission" date="2022-11" db="EMBL/GenBank/DDBJ databases">
        <title>Genome Sequencing of Nocardia sp. ON39_IFM12276 and assembly.</title>
        <authorList>
            <person name="Shimojima M."/>
            <person name="Toyokawa M."/>
            <person name="Uesaka K."/>
        </authorList>
    </citation>
    <scope>NUCLEOTIDE SEQUENCE [LARGE SCALE GENOMIC DNA]</scope>
    <source>
        <strain evidence="3 4">IFM 12276</strain>
    </source>
</reference>
<protein>
    <recommendedName>
        <fullName evidence="2">Activator of Hsp90 ATPase homologue 1/2-like C-terminal domain-containing protein</fullName>
    </recommendedName>
</protein>
<feature type="domain" description="Activator of Hsp90 ATPase homologue 1/2-like C-terminal" evidence="2">
    <location>
        <begin position="25"/>
        <end position="141"/>
    </location>
</feature>
<dbReference type="CDD" id="cd08899">
    <property type="entry name" value="SRPBCC_CalC_Aha1-like_6"/>
    <property type="match status" value="1"/>
</dbReference>
<dbReference type="RefSeq" id="WP_281878916.1">
    <property type="nucleotide sequence ID" value="NZ_AP026978.1"/>
</dbReference>
<accession>A0ABM8CV55</accession>
<organism evidence="3 4">
    <name type="scientific">Nocardia sputorum</name>
    <dbReference type="NCBI Taxonomy" id="2984338"/>
    <lineage>
        <taxon>Bacteria</taxon>
        <taxon>Bacillati</taxon>
        <taxon>Actinomycetota</taxon>
        <taxon>Actinomycetes</taxon>
        <taxon>Mycobacteriales</taxon>
        <taxon>Nocardiaceae</taxon>
        <taxon>Nocardia</taxon>
    </lineage>
</organism>
<sequence>MTKHPTGRLFPADTGRDLVLIRTYRAPIEDVWASVTEPDRTARWFGPWEGEAGPGRTIKLQMVFEDQQPWMQLRIDACEPPHRLAVSAIDDHGDWQLGLTLREAAGTTELRFTHHLRSDTEITQLPQVGPGWEYYLDMLGAARAQNDRPDFAHYYPAMQEYYARLVD</sequence>
<dbReference type="Proteomes" id="UP001317870">
    <property type="component" value="Chromosome"/>
</dbReference>
<comment type="similarity">
    <text evidence="1">Belongs to the AHA1 family.</text>
</comment>
<keyword evidence="4" id="KW-1185">Reference proteome</keyword>
<dbReference type="EMBL" id="AP026978">
    <property type="protein sequence ID" value="BDT98844.1"/>
    <property type="molecule type" value="Genomic_DNA"/>
</dbReference>
<evidence type="ECO:0000256" key="1">
    <source>
        <dbReference type="ARBA" id="ARBA00006817"/>
    </source>
</evidence>
<dbReference type="SUPFAM" id="SSF55961">
    <property type="entry name" value="Bet v1-like"/>
    <property type="match status" value="1"/>
</dbReference>
<evidence type="ECO:0000313" key="3">
    <source>
        <dbReference type="EMBL" id="BDT98844.1"/>
    </source>
</evidence>
<name>A0ABM8CV55_9NOCA</name>
<evidence type="ECO:0000313" key="4">
    <source>
        <dbReference type="Proteomes" id="UP001317870"/>
    </source>
</evidence>
<gene>
    <name evidence="3" type="ORF">IFM12276_18730</name>
</gene>
<evidence type="ECO:0000259" key="2">
    <source>
        <dbReference type="Pfam" id="PF08327"/>
    </source>
</evidence>